<dbReference type="Gene3D" id="3.30.900.20">
    <property type="match status" value="1"/>
</dbReference>
<dbReference type="EMBL" id="JANPWB010000009">
    <property type="protein sequence ID" value="KAJ1148549.1"/>
    <property type="molecule type" value="Genomic_DNA"/>
</dbReference>
<dbReference type="Pfam" id="PF06581">
    <property type="entry name" value="p31comet"/>
    <property type="match status" value="1"/>
</dbReference>
<dbReference type="InterPro" id="IPR053729">
    <property type="entry name" value="MAD2L1BP_domain_sf"/>
</dbReference>
<accession>A0AAV7RBF7</accession>
<protein>
    <recommendedName>
        <fullName evidence="4">MAD2L1-binding protein</fullName>
    </recommendedName>
</protein>
<evidence type="ECO:0000313" key="3">
    <source>
        <dbReference type="Proteomes" id="UP001066276"/>
    </source>
</evidence>
<name>A0AAV7RBF7_PLEWA</name>
<sequence>MAARPVGGEPVEAETRAGEESLRQQERTEPRPVSPELFAFRTDHLPEPGLVQEPTFVCIQSSDMCNNNNYEVKHLVSRGVIGIQQSHPERASQDGFFVSVVFPGLVTREGCYVFTCELLKHILYQRQQLPLPYEQLEFFYRNRQQDEPSKKSRSKELADRKKCQRVLADLEEIICNLETLFTLTIVPRVLLLLGGSTACPKEMYEINMEGVLAGSAEQSLKTRPCLRKLFHSLFVTDAFSEFKASPIMGAVLMVQGHRSCGTEWFRPKLNFKVPSRGLKLQVNLSCADKVSDLTRPSHQTSRASDDDYVWFQAPVTLKGFHD</sequence>
<dbReference type="PANTHER" id="PTHR15681:SF1">
    <property type="entry name" value="MAD2L1-BINDING PROTEIN"/>
    <property type="match status" value="1"/>
</dbReference>
<dbReference type="GO" id="GO:0005634">
    <property type="term" value="C:nucleus"/>
    <property type="evidence" value="ECO:0007669"/>
    <property type="project" value="InterPro"/>
</dbReference>
<proteinExistence type="predicted"/>
<keyword evidence="3" id="KW-1185">Reference proteome</keyword>
<evidence type="ECO:0008006" key="4">
    <source>
        <dbReference type="Google" id="ProtNLM"/>
    </source>
</evidence>
<dbReference type="PANTHER" id="PTHR15681">
    <property type="entry name" value="MAD2L1-BINDING PROTEIN"/>
    <property type="match status" value="1"/>
</dbReference>
<feature type="region of interest" description="Disordered" evidence="1">
    <location>
        <begin position="1"/>
        <end position="32"/>
    </location>
</feature>
<comment type="caution">
    <text evidence="2">The sequence shown here is derived from an EMBL/GenBank/DDBJ whole genome shotgun (WGS) entry which is preliminary data.</text>
</comment>
<evidence type="ECO:0000256" key="1">
    <source>
        <dbReference type="SAM" id="MobiDB-lite"/>
    </source>
</evidence>
<feature type="compositionally biased region" description="Basic and acidic residues" evidence="1">
    <location>
        <begin position="13"/>
        <end position="30"/>
    </location>
</feature>
<organism evidence="2 3">
    <name type="scientific">Pleurodeles waltl</name>
    <name type="common">Iberian ribbed newt</name>
    <dbReference type="NCBI Taxonomy" id="8319"/>
    <lineage>
        <taxon>Eukaryota</taxon>
        <taxon>Metazoa</taxon>
        <taxon>Chordata</taxon>
        <taxon>Craniata</taxon>
        <taxon>Vertebrata</taxon>
        <taxon>Euteleostomi</taxon>
        <taxon>Amphibia</taxon>
        <taxon>Batrachia</taxon>
        <taxon>Caudata</taxon>
        <taxon>Salamandroidea</taxon>
        <taxon>Salamandridae</taxon>
        <taxon>Pleurodelinae</taxon>
        <taxon>Pleurodeles</taxon>
    </lineage>
</organism>
<dbReference type="GO" id="GO:0007096">
    <property type="term" value="P:regulation of exit from mitosis"/>
    <property type="evidence" value="ECO:0007669"/>
    <property type="project" value="InterPro"/>
</dbReference>
<dbReference type="Proteomes" id="UP001066276">
    <property type="component" value="Chromosome 5"/>
</dbReference>
<reference evidence="2" key="1">
    <citation type="journal article" date="2022" name="bioRxiv">
        <title>Sequencing and chromosome-scale assembly of the giantPleurodeles waltlgenome.</title>
        <authorList>
            <person name="Brown T."/>
            <person name="Elewa A."/>
            <person name="Iarovenko S."/>
            <person name="Subramanian E."/>
            <person name="Araus A.J."/>
            <person name="Petzold A."/>
            <person name="Susuki M."/>
            <person name="Suzuki K.-i.T."/>
            <person name="Hayashi T."/>
            <person name="Toyoda A."/>
            <person name="Oliveira C."/>
            <person name="Osipova E."/>
            <person name="Leigh N.D."/>
            <person name="Simon A."/>
            <person name="Yun M.H."/>
        </authorList>
    </citation>
    <scope>NUCLEOTIDE SEQUENCE</scope>
    <source>
        <strain evidence="2">20211129_DDA</strain>
        <tissue evidence="2">Liver</tissue>
    </source>
</reference>
<dbReference type="InterPro" id="IPR009511">
    <property type="entry name" value="MAD1/Cdc20-bound-Mad2-bd"/>
</dbReference>
<dbReference type="AlphaFoldDB" id="A0AAV7RBF7"/>
<gene>
    <name evidence="2" type="ORF">NDU88_001377</name>
</gene>
<evidence type="ECO:0000313" key="2">
    <source>
        <dbReference type="EMBL" id="KAJ1148549.1"/>
    </source>
</evidence>